<evidence type="ECO:0000313" key="1">
    <source>
        <dbReference type="EMBL" id="MVT11341.1"/>
    </source>
</evidence>
<gene>
    <name evidence="1" type="ORF">GO493_23940</name>
</gene>
<dbReference type="EMBL" id="WRXN01000013">
    <property type="protein sequence ID" value="MVT11341.1"/>
    <property type="molecule type" value="Genomic_DNA"/>
</dbReference>
<organism evidence="1 2">
    <name type="scientific">Chitinophaga tropicalis</name>
    <dbReference type="NCBI Taxonomy" id="2683588"/>
    <lineage>
        <taxon>Bacteria</taxon>
        <taxon>Pseudomonadati</taxon>
        <taxon>Bacteroidota</taxon>
        <taxon>Chitinophagia</taxon>
        <taxon>Chitinophagales</taxon>
        <taxon>Chitinophagaceae</taxon>
        <taxon>Chitinophaga</taxon>
    </lineage>
</organism>
<dbReference type="Proteomes" id="UP000461730">
    <property type="component" value="Unassembled WGS sequence"/>
</dbReference>
<dbReference type="AlphaFoldDB" id="A0A7K1UAE1"/>
<keyword evidence="2" id="KW-1185">Reference proteome</keyword>
<proteinExistence type="predicted"/>
<sequence length="68" mass="8157">MSNRNLCAVNRLTSQGRAYDGFGHSIYEFRSEQRRWQQIYERVKKYYSNQLLKLISEDYVNVNSFATL</sequence>
<name>A0A7K1UAE1_9BACT</name>
<comment type="caution">
    <text evidence="1">The sequence shown here is derived from an EMBL/GenBank/DDBJ whole genome shotgun (WGS) entry which is preliminary data.</text>
</comment>
<evidence type="ECO:0000313" key="2">
    <source>
        <dbReference type="Proteomes" id="UP000461730"/>
    </source>
</evidence>
<reference evidence="1 2" key="1">
    <citation type="submission" date="2019-12" db="EMBL/GenBank/DDBJ databases">
        <title>Chitinophaga sp. strain ysch24 (GDMCC 1.1355), whole genome shotgun sequence.</title>
        <authorList>
            <person name="Zhang X."/>
        </authorList>
    </citation>
    <scope>NUCLEOTIDE SEQUENCE [LARGE SCALE GENOMIC DNA]</scope>
    <source>
        <strain evidence="2">ysch24</strain>
    </source>
</reference>
<accession>A0A7K1UAE1</accession>
<protein>
    <submittedName>
        <fullName evidence="1">Uncharacterized protein</fullName>
    </submittedName>
</protein>